<dbReference type="Pfam" id="PF01850">
    <property type="entry name" value="PIN"/>
    <property type="match status" value="1"/>
</dbReference>
<dbReference type="SUPFAM" id="SSF88723">
    <property type="entry name" value="PIN domain-like"/>
    <property type="match status" value="1"/>
</dbReference>
<evidence type="ECO:0000256" key="4">
    <source>
        <dbReference type="ARBA" id="ARBA00022723"/>
    </source>
</evidence>
<dbReference type="GO" id="GO:0016787">
    <property type="term" value="F:hydrolase activity"/>
    <property type="evidence" value="ECO:0007669"/>
    <property type="project" value="UniProtKB-KW"/>
</dbReference>
<keyword evidence="3" id="KW-0540">Nuclease</keyword>
<dbReference type="PANTHER" id="PTHR33653">
    <property type="entry name" value="RIBONUCLEASE VAPC2"/>
    <property type="match status" value="1"/>
</dbReference>
<gene>
    <name evidence="9" type="ORF">SAMN04488082_12032</name>
</gene>
<evidence type="ECO:0000259" key="8">
    <source>
        <dbReference type="Pfam" id="PF01850"/>
    </source>
</evidence>
<dbReference type="GO" id="GO:0004518">
    <property type="term" value="F:nuclease activity"/>
    <property type="evidence" value="ECO:0007669"/>
    <property type="project" value="UniProtKB-KW"/>
</dbReference>
<proteinExistence type="inferred from homology"/>
<evidence type="ECO:0000256" key="3">
    <source>
        <dbReference type="ARBA" id="ARBA00022722"/>
    </source>
</evidence>
<dbReference type="Gene3D" id="3.40.50.1010">
    <property type="entry name" value="5'-nuclease"/>
    <property type="match status" value="1"/>
</dbReference>
<dbReference type="PANTHER" id="PTHR33653:SF1">
    <property type="entry name" value="RIBONUCLEASE VAPC2"/>
    <property type="match status" value="1"/>
</dbReference>
<keyword evidence="2" id="KW-1277">Toxin-antitoxin system</keyword>
<dbReference type="AlphaFoldDB" id="A0A1I3YI48"/>
<organism evidence="9 10">
    <name type="scientific">Desulfomicrobium apsheronum</name>
    <dbReference type="NCBI Taxonomy" id="52560"/>
    <lineage>
        <taxon>Bacteria</taxon>
        <taxon>Pseudomonadati</taxon>
        <taxon>Thermodesulfobacteriota</taxon>
        <taxon>Desulfovibrionia</taxon>
        <taxon>Desulfovibrionales</taxon>
        <taxon>Desulfomicrobiaceae</taxon>
        <taxon>Desulfomicrobium</taxon>
    </lineage>
</organism>
<comment type="cofactor">
    <cofactor evidence="1">
        <name>Mg(2+)</name>
        <dbReference type="ChEBI" id="CHEBI:18420"/>
    </cofactor>
</comment>
<dbReference type="GO" id="GO:0046872">
    <property type="term" value="F:metal ion binding"/>
    <property type="evidence" value="ECO:0007669"/>
    <property type="project" value="UniProtKB-KW"/>
</dbReference>
<evidence type="ECO:0000256" key="2">
    <source>
        <dbReference type="ARBA" id="ARBA00022649"/>
    </source>
</evidence>
<protein>
    <submittedName>
        <fullName evidence="9">Predicted nucleic acid-binding protein, contains PIN domain</fullName>
    </submittedName>
</protein>
<comment type="similarity">
    <text evidence="7">Belongs to the PINc/VapC protein family.</text>
</comment>
<dbReference type="InterPro" id="IPR029060">
    <property type="entry name" value="PIN-like_dom_sf"/>
</dbReference>
<dbReference type="InterPro" id="IPR050556">
    <property type="entry name" value="Type_II_TA_system_RNase"/>
</dbReference>
<evidence type="ECO:0000256" key="7">
    <source>
        <dbReference type="ARBA" id="ARBA00038093"/>
    </source>
</evidence>
<dbReference type="EMBL" id="FORX01000020">
    <property type="protein sequence ID" value="SFK31504.1"/>
    <property type="molecule type" value="Genomic_DNA"/>
</dbReference>
<evidence type="ECO:0000313" key="10">
    <source>
        <dbReference type="Proteomes" id="UP000198635"/>
    </source>
</evidence>
<name>A0A1I3YI48_9BACT</name>
<dbReference type="CDD" id="cd09881">
    <property type="entry name" value="PIN_VapC4-5_FitB-like"/>
    <property type="match status" value="1"/>
</dbReference>
<sequence length="181" mass="20564">MSSRIVPLSVLETFNQNQGRMAISSIIFAELAHGVKKSANPARNLSMVEDFVSRLDVLPYDDRTAWQYGIIRAALERQGTPIGVNDLHIPGHARNLGMIIVTNNLREFERVSGISEVNWVQEEHRLAWPCPITIHYSRSFPTYLGRNYFSSTLNLFIPKFRDGLGYLLVRSSLLSFRKPST</sequence>
<dbReference type="STRING" id="52560.SAMN04488082_12032"/>
<feature type="domain" description="PIN" evidence="8">
    <location>
        <begin position="16"/>
        <end position="112"/>
    </location>
</feature>
<dbReference type="Proteomes" id="UP000198635">
    <property type="component" value="Unassembled WGS sequence"/>
</dbReference>
<reference evidence="10" key="1">
    <citation type="submission" date="2016-10" db="EMBL/GenBank/DDBJ databases">
        <authorList>
            <person name="Varghese N."/>
            <person name="Submissions S."/>
        </authorList>
    </citation>
    <scope>NUCLEOTIDE SEQUENCE [LARGE SCALE GENOMIC DNA]</scope>
    <source>
        <strain evidence="10">DSM 5918</strain>
    </source>
</reference>
<accession>A0A1I3YI48</accession>
<keyword evidence="6" id="KW-0460">Magnesium</keyword>
<evidence type="ECO:0000256" key="1">
    <source>
        <dbReference type="ARBA" id="ARBA00001946"/>
    </source>
</evidence>
<evidence type="ECO:0000313" key="9">
    <source>
        <dbReference type="EMBL" id="SFK31504.1"/>
    </source>
</evidence>
<evidence type="ECO:0000256" key="6">
    <source>
        <dbReference type="ARBA" id="ARBA00022842"/>
    </source>
</evidence>
<dbReference type="InterPro" id="IPR002716">
    <property type="entry name" value="PIN_dom"/>
</dbReference>
<keyword evidence="4" id="KW-0479">Metal-binding</keyword>
<keyword evidence="10" id="KW-1185">Reference proteome</keyword>
<dbReference type="RefSeq" id="WP_281243811.1">
    <property type="nucleotide sequence ID" value="NZ_FORX01000020.1"/>
</dbReference>
<evidence type="ECO:0000256" key="5">
    <source>
        <dbReference type="ARBA" id="ARBA00022801"/>
    </source>
</evidence>
<keyword evidence="5" id="KW-0378">Hydrolase</keyword>